<dbReference type="AlphaFoldDB" id="A0A2G9QJM5"/>
<evidence type="ECO:0000256" key="2">
    <source>
        <dbReference type="ARBA" id="ARBA00022771"/>
    </source>
</evidence>
<dbReference type="GO" id="GO:0004842">
    <property type="term" value="F:ubiquitin-protein transferase activity"/>
    <property type="evidence" value="ECO:0007669"/>
    <property type="project" value="InterPro"/>
</dbReference>
<evidence type="ECO:0000256" key="4">
    <source>
        <dbReference type="PROSITE-ProRule" id="PRU00175"/>
    </source>
</evidence>
<keyword evidence="8" id="KW-1185">Reference proteome</keyword>
<gene>
    <name evidence="7" type="ORF">AB205_0067650</name>
</gene>
<feature type="transmembrane region" description="Helical" evidence="5">
    <location>
        <begin position="101"/>
        <end position="123"/>
    </location>
</feature>
<evidence type="ECO:0000259" key="6">
    <source>
        <dbReference type="PROSITE" id="PS50089"/>
    </source>
</evidence>
<dbReference type="OrthoDB" id="6105938at2759"/>
<evidence type="ECO:0000256" key="1">
    <source>
        <dbReference type="ARBA" id="ARBA00022723"/>
    </source>
</evidence>
<keyword evidence="1" id="KW-0479">Metal-binding</keyword>
<dbReference type="Gene3D" id="3.30.40.10">
    <property type="entry name" value="Zinc/RING finger domain, C3HC4 (zinc finger)"/>
    <property type="match status" value="1"/>
</dbReference>
<name>A0A2G9QJM5_AQUCT</name>
<dbReference type="Proteomes" id="UP000228934">
    <property type="component" value="Unassembled WGS sequence"/>
</dbReference>
<dbReference type="EMBL" id="KV961722">
    <property type="protein sequence ID" value="PIO15794.1"/>
    <property type="molecule type" value="Genomic_DNA"/>
</dbReference>
<dbReference type="Pfam" id="PF13639">
    <property type="entry name" value="zf-RING_2"/>
    <property type="match status" value="1"/>
</dbReference>
<accession>A0A2G9QJM5</accession>
<organism evidence="7 8">
    <name type="scientific">Aquarana catesbeiana</name>
    <name type="common">American bullfrog</name>
    <name type="synonym">Rana catesbeiana</name>
    <dbReference type="NCBI Taxonomy" id="8400"/>
    <lineage>
        <taxon>Eukaryota</taxon>
        <taxon>Metazoa</taxon>
        <taxon>Chordata</taxon>
        <taxon>Craniata</taxon>
        <taxon>Vertebrata</taxon>
        <taxon>Euteleostomi</taxon>
        <taxon>Amphibia</taxon>
        <taxon>Batrachia</taxon>
        <taxon>Anura</taxon>
        <taxon>Neobatrachia</taxon>
        <taxon>Ranoidea</taxon>
        <taxon>Ranidae</taxon>
        <taxon>Aquarana</taxon>
    </lineage>
</organism>
<dbReference type="SUPFAM" id="SSF57850">
    <property type="entry name" value="RING/U-box"/>
    <property type="match status" value="1"/>
</dbReference>
<proteinExistence type="predicted"/>
<dbReference type="PANTHER" id="PTHR14609">
    <property type="entry name" value="RING FINGER PROTEIN 219"/>
    <property type="match status" value="1"/>
</dbReference>
<keyword evidence="5" id="KW-0812">Transmembrane</keyword>
<evidence type="ECO:0000256" key="5">
    <source>
        <dbReference type="SAM" id="Phobius"/>
    </source>
</evidence>
<sequence>MEHNVQNVTLSLTLPISCHICLGKVRQPVICVNHHVFCSSCIDLWLKNNNQCPACRVPITPENPCKDIIGGTSENERVLSHSVRKHLRKTRLDLLQKEYEVISFVDVFVLLYPCIIFRIYNVIVGGNVMLLF</sequence>
<dbReference type="InterPro" id="IPR039209">
    <property type="entry name" value="OBI1"/>
</dbReference>
<dbReference type="InterPro" id="IPR013083">
    <property type="entry name" value="Znf_RING/FYVE/PHD"/>
</dbReference>
<dbReference type="InterPro" id="IPR001841">
    <property type="entry name" value="Znf_RING"/>
</dbReference>
<reference evidence="8" key="1">
    <citation type="journal article" date="2017" name="Nat. Commun.">
        <title>The North American bullfrog draft genome provides insight into hormonal regulation of long noncoding RNA.</title>
        <authorList>
            <person name="Hammond S.A."/>
            <person name="Warren R.L."/>
            <person name="Vandervalk B.P."/>
            <person name="Kucuk E."/>
            <person name="Khan H."/>
            <person name="Gibb E.A."/>
            <person name="Pandoh P."/>
            <person name="Kirk H."/>
            <person name="Zhao Y."/>
            <person name="Jones M."/>
            <person name="Mungall A.J."/>
            <person name="Coope R."/>
            <person name="Pleasance S."/>
            <person name="Moore R.A."/>
            <person name="Holt R.A."/>
            <person name="Round J.M."/>
            <person name="Ohora S."/>
            <person name="Walle B.V."/>
            <person name="Veldhoen N."/>
            <person name="Helbing C.C."/>
            <person name="Birol I."/>
        </authorList>
    </citation>
    <scope>NUCLEOTIDE SEQUENCE [LARGE SCALE GENOMIC DNA]</scope>
</reference>
<keyword evidence="3" id="KW-0862">Zinc</keyword>
<dbReference type="PROSITE" id="PS50089">
    <property type="entry name" value="ZF_RING_2"/>
    <property type="match status" value="1"/>
</dbReference>
<feature type="domain" description="RING-type" evidence="6">
    <location>
        <begin position="18"/>
        <end position="56"/>
    </location>
</feature>
<evidence type="ECO:0000313" key="8">
    <source>
        <dbReference type="Proteomes" id="UP000228934"/>
    </source>
</evidence>
<evidence type="ECO:0000256" key="3">
    <source>
        <dbReference type="ARBA" id="ARBA00022833"/>
    </source>
</evidence>
<dbReference type="GO" id="GO:0006275">
    <property type="term" value="P:regulation of DNA replication"/>
    <property type="evidence" value="ECO:0007669"/>
    <property type="project" value="InterPro"/>
</dbReference>
<protein>
    <recommendedName>
        <fullName evidence="6">RING-type domain-containing protein</fullName>
    </recommendedName>
</protein>
<keyword evidence="2 4" id="KW-0863">Zinc-finger</keyword>
<dbReference type="GO" id="GO:0006513">
    <property type="term" value="P:protein monoubiquitination"/>
    <property type="evidence" value="ECO:0007669"/>
    <property type="project" value="InterPro"/>
</dbReference>
<keyword evidence="5" id="KW-1133">Transmembrane helix</keyword>
<evidence type="ECO:0000313" key="7">
    <source>
        <dbReference type="EMBL" id="PIO15794.1"/>
    </source>
</evidence>
<dbReference type="PANTHER" id="PTHR14609:SF1">
    <property type="entry name" value="ORC UBIQUITIN LIGASE 1"/>
    <property type="match status" value="1"/>
</dbReference>
<keyword evidence="5" id="KW-0472">Membrane</keyword>
<dbReference type="GO" id="GO:0008270">
    <property type="term" value="F:zinc ion binding"/>
    <property type="evidence" value="ECO:0007669"/>
    <property type="project" value="UniProtKB-KW"/>
</dbReference>